<dbReference type="Pfam" id="PF00561">
    <property type="entry name" value="Abhydrolase_1"/>
    <property type="match status" value="1"/>
</dbReference>
<gene>
    <name evidence="3" type="ORF">DOS84_10735</name>
</gene>
<dbReference type="EMBL" id="QKXH01000006">
    <property type="protein sequence ID" value="PZX93333.1"/>
    <property type="molecule type" value="Genomic_DNA"/>
</dbReference>
<reference evidence="3 4" key="1">
    <citation type="submission" date="2018-06" db="EMBL/GenBank/DDBJ databases">
        <title>Flavobacterium sp IMCC34762, genome.</title>
        <authorList>
            <person name="Joung Y."/>
            <person name="Cho J."/>
            <person name="Song J."/>
        </authorList>
    </citation>
    <scope>NUCLEOTIDE SEQUENCE [LARGE SCALE GENOMIC DNA]</scope>
    <source>
        <strain evidence="3 4">IMCC34762</strain>
    </source>
</reference>
<dbReference type="PANTHER" id="PTHR43798:SF31">
    <property type="entry name" value="AB HYDROLASE SUPERFAMILY PROTEIN YCLE"/>
    <property type="match status" value="1"/>
</dbReference>
<dbReference type="Gene3D" id="3.40.50.1820">
    <property type="entry name" value="alpha/beta hydrolase"/>
    <property type="match status" value="1"/>
</dbReference>
<evidence type="ECO:0000313" key="4">
    <source>
        <dbReference type="Proteomes" id="UP000249177"/>
    </source>
</evidence>
<dbReference type="AlphaFoldDB" id="A0A2W7TRZ9"/>
<keyword evidence="1 3" id="KW-0378">Hydrolase</keyword>
<feature type="domain" description="AB hydrolase-1" evidence="2">
    <location>
        <begin position="24"/>
        <end position="150"/>
    </location>
</feature>
<accession>A0A2W7TRZ9</accession>
<dbReference type="InterPro" id="IPR050266">
    <property type="entry name" value="AB_hydrolase_sf"/>
</dbReference>
<sequence>MENYISSTDNVNIHYTEIGKGNTSIVFVHGWLGNINWWNSQETFLKEKYKIIKIDLGGHGKSDKTRQNWTGEQYADDIKSVINKIDTTEIILVGHSMSGAYVLEASIDLPKVKAIILVDTLKDLDQDFTPEQAEQFMDSNYRKDFKSAVENILPQYLFVQETPAIVKNQLQNEFIQNDSELAINTLKPLYEMDIRKIAKLVNIPVRAINSDATPTKIENNQKYFKNYNYRTIVGTGHYPMLEKPDEFNKILAELIEDLTAYK</sequence>
<evidence type="ECO:0000256" key="1">
    <source>
        <dbReference type="ARBA" id="ARBA00022801"/>
    </source>
</evidence>
<evidence type="ECO:0000259" key="2">
    <source>
        <dbReference type="Pfam" id="PF00561"/>
    </source>
</evidence>
<comment type="caution">
    <text evidence="3">The sequence shown here is derived from an EMBL/GenBank/DDBJ whole genome shotgun (WGS) entry which is preliminary data.</text>
</comment>
<dbReference type="OrthoDB" id="9780932at2"/>
<evidence type="ECO:0000313" key="3">
    <source>
        <dbReference type="EMBL" id="PZX93333.1"/>
    </source>
</evidence>
<dbReference type="InterPro" id="IPR029058">
    <property type="entry name" value="AB_hydrolase_fold"/>
</dbReference>
<dbReference type="SUPFAM" id="SSF53474">
    <property type="entry name" value="alpha/beta-Hydrolases"/>
    <property type="match status" value="1"/>
</dbReference>
<organism evidence="3 4">
    <name type="scientific">Flavobacterium aquariorum</name>
    <dbReference type="NCBI Taxonomy" id="2217670"/>
    <lineage>
        <taxon>Bacteria</taxon>
        <taxon>Pseudomonadati</taxon>
        <taxon>Bacteroidota</taxon>
        <taxon>Flavobacteriia</taxon>
        <taxon>Flavobacteriales</taxon>
        <taxon>Flavobacteriaceae</taxon>
        <taxon>Flavobacterium</taxon>
    </lineage>
</organism>
<dbReference type="PANTHER" id="PTHR43798">
    <property type="entry name" value="MONOACYLGLYCEROL LIPASE"/>
    <property type="match status" value="1"/>
</dbReference>
<name>A0A2W7TRZ9_9FLAO</name>
<dbReference type="Proteomes" id="UP000249177">
    <property type="component" value="Unassembled WGS sequence"/>
</dbReference>
<protein>
    <submittedName>
        <fullName evidence="3">Alpha/beta hydrolase</fullName>
    </submittedName>
</protein>
<dbReference type="GO" id="GO:0016020">
    <property type="term" value="C:membrane"/>
    <property type="evidence" value="ECO:0007669"/>
    <property type="project" value="TreeGrafter"/>
</dbReference>
<dbReference type="InterPro" id="IPR000073">
    <property type="entry name" value="AB_hydrolase_1"/>
</dbReference>
<dbReference type="GO" id="GO:0016787">
    <property type="term" value="F:hydrolase activity"/>
    <property type="evidence" value="ECO:0007669"/>
    <property type="project" value="UniProtKB-KW"/>
</dbReference>
<dbReference type="RefSeq" id="WP_111410123.1">
    <property type="nucleotide sequence ID" value="NZ_QKXH01000006.1"/>
</dbReference>
<proteinExistence type="predicted"/>
<keyword evidence="4" id="KW-1185">Reference proteome</keyword>